<accession>A0A084FXQ4</accession>
<comment type="caution">
    <text evidence="2">The sequence shown here is derived from an EMBL/GenBank/DDBJ whole genome shotgun (WGS) entry which is preliminary data.</text>
</comment>
<dbReference type="RefSeq" id="XP_016639665.1">
    <property type="nucleotide sequence ID" value="XM_016790362.1"/>
</dbReference>
<dbReference type="AlphaFoldDB" id="A0A084FXQ4"/>
<sequence length="548" mass="62474">MLTQFPLELVELILNNCEKSDLSSLTQVSKTYKKIFKGDSVELGVTRSTWTRETHIDVVVKKAQHVLLRLEEGQLSSFSWDLVSCVDSKILGRTGVIPLKQPQLKSLSLVTCYTCDSGDFGVDCEIDLTVFHELHHLSWRGLNRSHQRAVSTAIQRNSGHMETLELDFGNWRRLRGTLMSDDADEEYNPQEYFSREVLCLNEKPTHLLFPRIRSLSLSHVALSSTVSHALSLRTLESLTIRACPGWDEFLDCLLLQNVGIRLTRLEIQESDDATVGASEETLLRFLSASKALNELCVLLAGSTNPLPLWNHISRHLGSIERFVYHQRTKIERHSVDVEDLRIEDPSQNPLGTLDLDFLGICCSPCTLKPLLSPFTSNGSSLTVLHIRQSADDVENMHDRASWAFDESSVRRHRPEAMETSVNKGSVKDHLDLYPLETDFVDFANWAFGPHGIPSLRFLLCGDFAYNARQADPVILRRHKGDDMLFEILYENGPAWRQVFGTYGDAVKSCRIEKDLTWTSYNRIDKWRLRGLFRGQPRTTRYAFRPIRN</sequence>
<evidence type="ECO:0000313" key="3">
    <source>
        <dbReference type="Proteomes" id="UP000028545"/>
    </source>
</evidence>
<dbReference type="PROSITE" id="PS50181">
    <property type="entry name" value="FBOX"/>
    <property type="match status" value="1"/>
</dbReference>
<feature type="domain" description="F-box" evidence="1">
    <location>
        <begin position="1"/>
        <end position="53"/>
    </location>
</feature>
<gene>
    <name evidence="2" type="ORF">SAPIO_CDS8808</name>
</gene>
<name>A0A084FXQ4_PSEDA</name>
<dbReference type="Pfam" id="PF00646">
    <property type="entry name" value="F-box"/>
    <property type="match status" value="1"/>
</dbReference>
<dbReference type="OrthoDB" id="1720422at2759"/>
<keyword evidence="3" id="KW-1185">Reference proteome</keyword>
<reference evidence="2 3" key="1">
    <citation type="journal article" date="2014" name="Genome Announc.">
        <title>Draft genome sequence of the pathogenic fungus Scedosporium apiospermum.</title>
        <authorList>
            <person name="Vandeputte P."/>
            <person name="Ghamrawi S."/>
            <person name="Rechenmann M."/>
            <person name="Iltis A."/>
            <person name="Giraud S."/>
            <person name="Fleury M."/>
            <person name="Thornton C."/>
            <person name="Delhaes L."/>
            <person name="Meyer W."/>
            <person name="Papon N."/>
            <person name="Bouchara J.P."/>
        </authorList>
    </citation>
    <scope>NUCLEOTIDE SEQUENCE [LARGE SCALE GENOMIC DNA]</scope>
    <source>
        <strain evidence="2 3">IHEM 14462</strain>
    </source>
</reference>
<dbReference type="OMA" id="APMGCHF"/>
<dbReference type="KEGG" id="sapo:SAPIO_CDS8808"/>
<dbReference type="Proteomes" id="UP000028545">
    <property type="component" value="Unassembled WGS sequence"/>
</dbReference>
<proteinExistence type="predicted"/>
<dbReference type="HOGENOM" id="CLU_017138_1_1_1"/>
<dbReference type="EMBL" id="JOWA01000132">
    <property type="protein sequence ID" value="KEZ39866.1"/>
    <property type="molecule type" value="Genomic_DNA"/>
</dbReference>
<dbReference type="GeneID" id="27727880"/>
<evidence type="ECO:0000313" key="2">
    <source>
        <dbReference type="EMBL" id="KEZ39866.1"/>
    </source>
</evidence>
<organism evidence="2 3">
    <name type="scientific">Pseudallescheria apiosperma</name>
    <name type="common">Scedosporium apiospermum</name>
    <dbReference type="NCBI Taxonomy" id="563466"/>
    <lineage>
        <taxon>Eukaryota</taxon>
        <taxon>Fungi</taxon>
        <taxon>Dikarya</taxon>
        <taxon>Ascomycota</taxon>
        <taxon>Pezizomycotina</taxon>
        <taxon>Sordariomycetes</taxon>
        <taxon>Hypocreomycetidae</taxon>
        <taxon>Microascales</taxon>
        <taxon>Microascaceae</taxon>
        <taxon>Scedosporium</taxon>
    </lineage>
</organism>
<protein>
    <recommendedName>
        <fullName evidence="1">F-box domain-containing protein</fullName>
    </recommendedName>
</protein>
<evidence type="ECO:0000259" key="1">
    <source>
        <dbReference type="PROSITE" id="PS50181"/>
    </source>
</evidence>
<dbReference type="InterPro" id="IPR001810">
    <property type="entry name" value="F-box_dom"/>
</dbReference>
<dbReference type="VEuPathDB" id="FungiDB:SAPIO_CDS8808"/>